<evidence type="ECO:0000313" key="1">
    <source>
        <dbReference type="EMBL" id="CAG8709519.1"/>
    </source>
</evidence>
<gene>
    <name evidence="1" type="ORF">FCALED_LOCUS13848</name>
</gene>
<dbReference type="EMBL" id="CAJVPQ010008747">
    <property type="protein sequence ID" value="CAG8709519.1"/>
    <property type="molecule type" value="Genomic_DNA"/>
</dbReference>
<dbReference type="Proteomes" id="UP000789570">
    <property type="component" value="Unassembled WGS sequence"/>
</dbReference>
<dbReference type="AlphaFoldDB" id="A0A9N9N7I0"/>
<reference evidence="1" key="1">
    <citation type="submission" date="2021-06" db="EMBL/GenBank/DDBJ databases">
        <authorList>
            <person name="Kallberg Y."/>
            <person name="Tangrot J."/>
            <person name="Rosling A."/>
        </authorList>
    </citation>
    <scope>NUCLEOTIDE SEQUENCE</scope>
    <source>
        <strain evidence="1">UK204</strain>
    </source>
</reference>
<name>A0A9N9N7I0_9GLOM</name>
<evidence type="ECO:0000313" key="2">
    <source>
        <dbReference type="Proteomes" id="UP000789570"/>
    </source>
</evidence>
<accession>A0A9N9N7I0</accession>
<sequence>MEYANSRSSQVAMIKRTIGINYRQENMPFTADAIIKNPLAISSLFGVLGSEVDATALSIET</sequence>
<protein>
    <submittedName>
        <fullName evidence="1">16653_t:CDS:1</fullName>
    </submittedName>
</protein>
<organism evidence="1 2">
    <name type="scientific">Funneliformis caledonium</name>
    <dbReference type="NCBI Taxonomy" id="1117310"/>
    <lineage>
        <taxon>Eukaryota</taxon>
        <taxon>Fungi</taxon>
        <taxon>Fungi incertae sedis</taxon>
        <taxon>Mucoromycota</taxon>
        <taxon>Glomeromycotina</taxon>
        <taxon>Glomeromycetes</taxon>
        <taxon>Glomerales</taxon>
        <taxon>Glomeraceae</taxon>
        <taxon>Funneliformis</taxon>
    </lineage>
</organism>
<keyword evidence="2" id="KW-1185">Reference proteome</keyword>
<comment type="caution">
    <text evidence="1">The sequence shown here is derived from an EMBL/GenBank/DDBJ whole genome shotgun (WGS) entry which is preliminary data.</text>
</comment>
<proteinExistence type="predicted"/>